<dbReference type="GO" id="GO:0008234">
    <property type="term" value="F:cysteine-type peptidase activity"/>
    <property type="evidence" value="ECO:0007669"/>
    <property type="project" value="UniProtKB-KW"/>
</dbReference>
<evidence type="ECO:0000256" key="2">
    <source>
        <dbReference type="ARBA" id="ARBA00022670"/>
    </source>
</evidence>
<dbReference type="PRINTS" id="PR00705">
    <property type="entry name" value="PAPAIN"/>
</dbReference>
<dbReference type="CDD" id="cd02248">
    <property type="entry name" value="Peptidase_C1A"/>
    <property type="match status" value="1"/>
</dbReference>
<dbReference type="PROSITE" id="PS00640">
    <property type="entry name" value="THIOL_PROTEASE_ASN"/>
    <property type="match status" value="1"/>
</dbReference>
<dbReference type="SMART" id="SM00645">
    <property type="entry name" value="Pept_C1"/>
    <property type="match status" value="1"/>
</dbReference>
<evidence type="ECO:0000313" key="7">
    <source>
        <dbReference type="Proteomes" id="UP000887540"/>
    </source>
</evidence>
<dbReference type="AlphaFoldDB" id="A0A914DV80"/>
<dbReference type="PROSITE" id="PS00639">
    <property type="entry name" value="THIOL_PROTEASE_HIS"/>
    <property type="match status" value="1"/>
</dbReference>
<organism evidence="7 8">
    <name type="scientific">Acrobeloides nanus</name>
    <dbReference type="NCBI Taxonomy" id="290746"/>
    <lineage>
        <taxon>Eukaryota</taxon>
        <taxon>Metazoa</taxon>
        <taxon>Ecdysozoa</taxon>
        <taxon>Nematoda</taxon>
        <taxon>Chromadorea</taxon>
        <taxon>Rhabditida</taxon>
        <taxon>Tylenchina</taxon>
        <taxon>Cephalobomorpha</taxon>
        <taxon>Cephaloboidea</taxon>
        <taxon>Cephalobidae</taxon>
        <taxon>Acrobeloides</taxon>
    </lineage>
</organism>
<dbReference type="InterPro" id="IPR038765">
    <property type="entry name" value="Papain-like_cys_pep_sf"/>
</dbReference>
<dbReference type="InterPro" id="IPR000169">
    <property type="entry name" value="Pept_cys_AS"/>
</dbReference>
<evidence type="ECO:0000256" key="3">
    <source>
        <dbReference type="ARBA" id="ARBA00022801"/>
    </source>
</evidence>
<dbReference type="WBParaSite" id="ACRNAN_scaffold4301.g9799.t1">
    <property type="protein sequence ID" value="ACRNAN_scaffold4301.g9799.t1"/>
    <property type="gene ID" value="ACRNAN_scaffold4301.g9799"/>
</dbReference>
<dbReference type="Pfam" id="PF00112">
    <property type="entry name" value="Peptidase_C1"/>
    <property type="match status" value="1"/>
</dbReference>
<evidence type="ECO:0000259" key="6">
    <source>
        <dbReference type="SMART" id="SM00645"/>
    </source>
</evidence>
<keyword evidence="4" id="KW-0788">Thiol protease</keyword>
<sequence length="268" mass="30309">MQSNNTTTATFGISQFLDQTEDELKKMLMPFDYNLINEEDYQPIRVNDSEYPSREGRPKEVDWRAKNVVTQVKNQGSCGSCWAFAVTAVIESQNAIHNKKLVPLSEQELVDCAHKNFGCHGGYNYYAYDYIFHNGLANDRLYPYMAKEQSCRNITVNRVHIDSYQLLSQDEEKIADWVAQNGPVSINAIAIVDSFYHYKSGVYECDKSAVQGFHSMAIVGYGEENGIPYWIVKNSWGPRYGLGGYLKMKRGVNACGLANAVYTAVIKN</sequence>
<keyword evidence="2" id="KW-0645">Protease</keyword>
<comment type="similarity">
    <text evidence="1">Belongs to the peptidase C1 family.</text>
</comment>
<keyword evidence="5" id="KW-1015">Disulfide bond</keyword>
<dbReference type="InterPro" id="IPR025660">
    <property type="entry name" value="Pept_his_AS"/>
</dbReference>
<accession>A0A914DV80</accession>
<name>A0A914DV80_9BILA</name>
<proteinExistence type="inferred from homology"/>
<dbReference type="InterPro" id="IPR039417">
    <property type="entry name" value="Peptidase_C1A_papain-like"/>
</dbReference>
<dbReference type="GO" id="GO:0006508">
    <property type="term" value="P:proteolysis"/>
    <property type="evidence" value="ECO:0007669"/>
    <property type="project" value="UniProtKB-KW"/>
</dbReference>
<feature type="domain" description="Peptidase C1A papain C-terminal" evidence="6">
    <location>
        <begin position="57"/>
        <end position="265"/>
    </location>
</feature>
<keyword evidence="3" id="KW-0378">Hydrolase</keyword>
<dbReference type="PANTHER" id="PTHR12411">
    <property type="entry name" value="CYSTEINE PROTEASE FAMILY C1-RELATED"/>
    <property type="match status" value="1"/>
</dbReference>
<dbReference type="PROSITE" id="PS00139">
    <property type="entry name" value="THIOL_PROTEASE_CYS"/>
    <property type="match status" value="1"/>
</dbReference>
<reference evidence="8" key="1">
    <citation type="submission" date="2022-11" db="UniProtKB">
        <authorList>
            <consortium name="WormBaseParasite"/>
        </authorList>
    </citation>
    <scope>IDENTIFICATION</scope>
</reference>
<evidence type="ECO:0000313" key="8">
    <source>
        <dbReference type="WBParaSite" id="ACRNAN_scaffold4301.g9799.t1"/>
    </source>
</evidence>
<dbReference type="Proteomes" id="UP000887540">
    <property type="component" value="Unplaced"/>
</dbReference>
<dbReference type="SUPFAM" id="SSF54001">
    <property type="entry name" value="Cysteine proteinases"/>
    <property type="match status" value="1"/>
</dbReference>
<evidence type="ECO:0000256" key="4">
    <source>
        <dbReference type="ARBA" id="ARBA00022807"/>
    </source>
</evidence>
<dbReference type="InterPro" id="IPR025661">
    <property type="entry name" value="Pept_asp_AS"/>
</dbReference>
<dbReference type="Gene3D" id="3.90.70.10">
    <property type="entry name" value="Cysteine proteinases"/>
    <property type="match status" value="1"/>
</dbReference>
<evidence type="ECO:0000256" key="5">
    <source>
        <dbReference type="ARBA" id="ARBA00023157"/>
    </source>
</evidence>
<dbReference type="InterPro" id="IPR000668">
    <property type="entry name" value="Peptidase_C1A_C"/>
</dbReference>
<dbReference type="InterPro" id="IPR013128">
    <property type="entry name" value="Peptidase_C1A"/>
</dbReference>
<evidence type="ECO:0000256" key="1">
    <source>
        <dbReference type="ARBA" id="ARBA00008455"/>
    </source>
</evidence>
<keyword evidence="7" id="KW-1185">Reference proteome</keyword>
<protein>
    <submittedName>
        <fullName evidence="8">Peptidase C1A papain C-terminal domain-containing protein</fullName>
    </submittedName>
</protein>
<dbReference type="FunFam" id="3.90.70.10:FF:000103">
    <property type="entry name" value="Hypothetical LOC496748"/>
    <property type="match status" value="1"/>
</dbReference>